<gene>
    <name evidence="4" type="ORF">FHS13_001892</name>
</gene>
<dbReference type="SUPFAM" id="SSF51735">
    <property type="entry name" value="NAD(P)-binding Rossmann-fold domains"/>
    <property type="match status" value="1"/>
</dbReference>
<dbReference type="InterPro" id="IPR036291">
    <property type="entry name" value="NAD(P)-bd_dom_sf"/>
</dbReference>
<evidence type="ECO:0000256" key="1">
    <source>
        <dbReference type="ARBA" id="ARBA00023002"/>
    </source>
</evidence>
<dbReference type="PANTHER" id="PTHR43818">
    <property type="entry name" value="BCDNA.GH03377"/>
    <property type="match status" value="1"/>
</dbReference>
<dbReference type="Gene3D" id="3.30.360.10">
    <property type="entry name" value="Dihydrodipicolinate Reductase, domain 2"/>
    <property type="match status" value="1"/>
</dbReference>
<dbReference type="GO" id="GO:0000166">
    <property type="term" value="F:nucleotide binding"/>
    <property type="evidence" value="ECO:0007669"/>
    <property type="project" value="InterPro"/>
</dbReference>
<proteinExistence type="predicted"/>
<dbReference type="RefSeq" id="WP_184290513.1">
    <property type="nucleotide sequence ID" value="NZ_JACHJO010000005.1"/>
</dbReference>
<dbReference type="SUPFAM" id="SSF55347">
    <property type="entry name" value="Glyceraldehyde-3-phosphate dehydrogenase-like, C-terminal domain"/>
    <property type="match status" value="1"/>
</dbReference>
<dbReference type="InterPro" id="IPR000683">
    <property type="entry name" value="Gfo/Idh/MocA-like_OxRdtase_N"/>
</dbReference>
<organism evidence="4 5">
    <name type="scientific">Nocardiopsis algeriensis</name>
    <dbReference type="NCBI Taxonomy" id="1478215"/>
    <lineage>
        <taxon>Bacteria</taxon>
        <taxon>Bacillati</taxon>
        <taxon>Actinomycetota</taxon>
        <taxon>Actinomycetes</taxon>
        <taxon>Streptosporangiales</taxon>
        <taxon>Nocardiopsidaceae</taxon>
        <taxon>Nocardiopsis</taxon>
    </lineage>
</organism>
<dbReference type="Gene3D" id="3.40.50.720">
    <property type="entry name" value="NAD(P)-binding Rossmann-like Domain"/>
    <property type="match status" value="1"/>
</dbReference>
<sequence length="392" mass="41929">MTPAPLESGPVPVLLAGVHGHGRSHLRSLLPLARRGLVRLAGVCDTRPLPPGDDLEGHGSVPFFSDLGRALDRTGARVTVLATPIHTHLPLARTALAHGSHLLLEKPTTATLAELDLLDAAVTDSGLACQVGFQSLGSEAVQAVRDLLDHGEIGSVRGIGGSGTWKRTSAYYDRAAWAGRRRLDGRDVVDGALTNPFAHAVATALALTGTAHRPPARIELELYRAHPIESDDTSSLRLHTADGLTATIAVTLCAPENTPPRLVVHGSRGRIELDYTLDLVTLHRPGRAPRTTRHPRTSLMENLLDHLRTGTPLLVPPAATRGFMHVLEAVRTAPDPLPIPAEHQHVWQQDGATHRTVHGITDLVRTGAESLSLFSELGAPWARPLRATKETA</sequence>
<dbReference type="AlphaFoldDB" id="A0A841IUQ4"/>
<dbReference type="EMBL" id="JACHJO010000005">
    <property type="protein sequence ID" value="MBB6119941.1"/>
    <property type="molecule type" value="Genomic_DNA"/>
</dbReference>
<evidence type="ECO:0000259" key="3">
    <source>
        <dbReference type="Pfam" id="PF22725"/>
    </source>
</evidence>
<dbReference type="Pfam" id="PF22725">
    <property type="entry name" value="GFO_IDH_MocA_C3"/>
    <property type="match status" value="1"/>
</dbReference>
<name>A0A841IUQ4_9ACTN</name>
<keyword evidence="1" id="KW-0560">Oxidoreductase</keyword>
<dbReference type="Proteomes" id="UP000536604">
    <property type="component" value="Unassembled WGS sequence"/>
</dbReference>
<dbReference type="InterPro" id="IPR055170">
    <property type="entry name" value="GFO_IDH_MocA-like_dom"/>
</dbReference>
<accession>A0A841IUQ4</accession>
<evidence type="ECO:0000313" key="5">
    <source>
        <dbReference type="Proteomes" id="UP000536604"/>
    </source>
</evidence>
<feature type="domain" description="Gfo/Idh/MocA-like oxidoreductase N-terminal" evidence="2">
    <location>
        <begin position="15"/>
        <end position="133"/>
    </location>
</feature>
<dbReference type="InterPro" id="IPR050463">
    <property type="entry name" value="Gfo/Idh/MocA_oxidrdct_glycsds"/>
</dbReference>
<dbReference type="PANTHER" id="PTHR43818:SF11">
    <property type="entry name" value="BCDNA.GH03377"/>
    <property type="match status" value="1"/>
</dbReference>
<evidence type="ECO:0000313" key="4">
    <source>
        <dbReference type="EMBL" id="MBB6119941.1"/>
    </source>
</evidence>
<feature type="domain" description="GFO/IDH/MocA-like oxidoreductase" evidence="3">
    <location>
        <begin position="141"/>
        <end position="272"/>
    </location>
</feature>
<protein>
    <submittedName>
        <fullName evidence="4">Putative dehydrogenase</fullName>
    </submittedName>
</protein>
<comment type="caution">
    <text evidence="4">The sequence shown here is derived from an EMBL/GenBank/DDBJ whole genome shotgun (WGS) entry which is preliminary data.</text>
</comment>
<dbReference type="GO" id="GO:0016491">
    <property type="term" value="F:oxidoreductase activity"/>
    <property type="evidence" value="ECO:0007669"/>
    <property type="project" value="UniProtKB-KW"/>
</dbReference>
<reference evidence="4 5" key="1">
    <citation type="submission" date="2020-08" db="EMBL/GenBank/DDBJ databases">
        <title>Genomic Encyclopedia of Type Strains, Phase III (KMG-III): the genomes of soil and plant-associated and newly described type strains.</title>
        <authorList>
            <person name="Whitman W."/>
        </authorList>
    </citation>
    <scope>NUCLEOTIDE SEQUENCE [LARGE SCALE GENOMIC DNA]</scope>
    <source>
        <strain evidence="4 5">CECT 8712</strain>
    </source>
</reference>
<dbReference type="Pfam" id="PF01408">
    <property type="entry name" value="GFO_IDH_MocA"/>
    <property type="match status" value="1"/>
</dbReference>
<evidence type="ECO:0000259" key="2">
    <source>
        <dbReference type="Pfam" id="PF01408"/>
    </source>
</evidence>
<keyword evidence="5" id="KW-1185">Reference proteome</keyword>